<dbReference type="SMART" id="SM00342">
    <property type="entry name" value="HTH_ARAC"/>
    <property type="match status" value="1"/>
</dbReference>
<dbReference type="InterPro" id="IPR009057">
    <property type="entry name" value="Homeodomain-like_sf"/>
</dbReference>
<organism evidence="5 6">
    <name type="scientific">Fusibacter paucivorans</name>
    <dbReference type="NCBI Taxonomy" id="76009"/>
    <lineage>
        <taxon>Bacteria</taxon>
        <taxon>Bacillati</taxon>
        <taxon>Bacillota</taxon>
        <taxon>Clostridia</taxon>
        <taxon>Eubacteriales</taxon>
        <taxon>Eubacteriales Family XII. Incertae Sedis</taxon>
        <taxon>Fusibacter</taxon>
    </lineage>
</organism>
<dbReference type="PANTHER" id="PTHR43280:SF10">
    <property type="entry name" value="REGULATORY PROTEIN POCR"/>
    <property type="match status" value="1"/>
</dbReference>
<dbReference type="InterPro" id="IPR013096">
    <property type="entry name" value="Cupin_2"/>
</dbReference>
<feature type="domain" description="HTH araC/xylS-type" evidence="4">
    <location>
        <begin position="434"/>
        <end position="532"/>
    </location>
</feature>
<keyword evidence="6" id="KW-1185">Reference proteome</keyword>
<keyword evidence="3" id="KW-0804">Transcription</keyword>
<dbReference type="Gene3D" id="2.60.120.10">
    <property type="entry name" value="Jelly Rolls"/>
    <property type="match status" value="1"/>
</dbReference>
<dbReference type="Gene3D" id="1.10.10.60">
    <property type="entry name" value="Homeodomain-like"/>
    <property type="match status" value="2"/>
</dbReference>
<dbReference type="PANTHER" id="PTHR43280">
    <property type="entry name" value="ARAC-FAMILY TRANSCRIPTIONAL REGULATOR"/>
    <property type="match status" value="1"/>
</dbReference>
<evidence type="ECO:0000256" key="3">
    <source>
        <dbReference type="ARBA" id="ARBA00023163"/>
    </source>
</evidence>
<dbReference type="InterPro" id="IPR020449">
    <property type="entry name" value="Tscrpt_reg_AraC-type_HTH"/>
</dbReference>
<dbReference type="InterPro" id="IPR018062">
    <property type="entry name" value="HTH_AraC-typ_CS"/>
</dbReference>
<evidence type="ECO:0000256" key="2">
    <source>
        <dbReference type="ARBA" id="ARBA00023125"/>
    </source>
</evidence>
<keyword evidence="2" id="KW-0238">DNA-binding</keyword>
<dbReference type="SUPFAM" id="SSF46689">
    <property type="entry name" value="Homeodomain-like"/>
    <property type="match status" value="2"/>
</dbReference>
<gene>
    <name evidence="5" type="ORF">KHM83_04740</name>
</gene>
<dbReference type="Pfam" id="PF12833">
    <property type="entry name" value="HTH_18"/>
    <property type="match status" value="1"/>
</dbReference>
<keyword evidence="1" id="KW-0805">Transcription regulation</keyword>
<dbReference type="RefSeq" id="WP_213235770.1">
    <property type="nucleotide sequence ID" value="NZ_JAHBCL010000006.1"/>
</dbReference>
<sequence>MNRTDYHVDVQQFNWGTIEWLHEPSDSPHHHLSLARVVISPKAHQNKHFHVGEEQMLFVLSGKGIFINNGVERHIESTAFQYVAPFAEHVVINESAKEDLVLMVIYAPISLSPLDMPKVSEWHVDVTEHVNLELIQNVTEELSQLLKLDMHYLRGGNCDLTLPEFCITCARHRDCALESEQTPHDGIRQYYCPYGVSQIAAPLVLNERQYGTLWTERFVLGGGDYTRNSFGDFGNEAEQAAREYSRFKTFIKSRIYVVFDHMTIAAQFINMVHERRVLESVLLDKENELLRKTQEQLKLKDRLLKTGARNAHDSFLIDSSRRTPKMMYPYALEMALENALVDEDALRVTQLLDEATYLTNYDLKTIMEMIVVLSRVPARKTKDFEKTARLMRKYEEALTKRDVEDRKGLLKTFCIECLSDIKDSYAENDGTLIERVNQYLELHYREPLNLQSVATHFYISPNYLSAKFNEVNQCSFTDYITDLRIDAAKVMLLNSHMKIIDIAHRSGFQNVSYFTKCFKLREGMTPGKFRMQNRQLT</sequence>
<comment type="caution">
    <text evidence="5">The sequence shown here is derived from an EMBL/GenBank/DDBJ whole genome shotgun (WGS) entry which is preliminary data.</text>
</comment>
<evidence type="ECO:0000256" key="1">
    <source>
        <dbReference type="ARBA" id="ARBA00023015"/>
    </source>
</evidence>
<dbReference type="InterPro" id="IPR011051">
    <property type="entry name" value="RmlC_Cupin_sf"/>
</dbReference>
<evidence type="ECO:0000259" key="4">
    <source>
        <dbReference type="PROSITE" id="PS01124"/>
    </source>
</evidence>
<evidence type="ECO:0000313" key="5">
    <source>
        <dbReference type="EMBL" id="MBS7525985.1"/>
    </source>
</evidence>
<dbReference type="InterPro" id="IPR014710">
    <property type="entry name" value="RmlC-like_jellyroll"/>
</dbReference>
<dbReference type="SUPFAM" id="SSF51182">
    <property type="entry name" value="RmlC-like cupins"/>
    <property type="match status" value="1"/>
</dbReference>
<dbReference type="PRINTS" id="PR00032">
    <property type="entry name" value="HTHARAC"/>
</dbReference>
<dbReference type="PROSITE" id="PS01124">
    <property type="entry name" value="HTH_ARAC_FAMILY_2"/>
    <property type="match status" value="1"/>
</dbReference>
<dbReference type="Pfam" id="PF07883">
    <property type="entry name" value="Cupin_2"/>
    <property type="match status" value="1"/>
</dbReference>
<reference evidence="5 6" key="1">
    <citation type="submission" date="2021-05" db="EMBL/GenBank/DDBJ databases">
        <title>Fusibacter ferrireducens sp. nov., an anaerobic, sulfur- and Fe-reducing bacterium isolated from the mangrove sediment.</title>
        <authorList>
            <person name="Qiu D."/>
        </authorList>
    </citation>
    <scope>NUCLEOTIDE SEQUENCE [LARGE SCALE GENOMIC DNA]</scope>
    <source>
        <strain evidence="5 6">DSM 12116</strain>
    </source>
</reference>
<proteinExistence type="predicted"/>
<dbReference type="PROSITE" id="PS00041">
    <property type="entry name" value="HTH_ARAC_FAMILY_1"/>
    <property type="match status" value="1"/>
</dbReference>
<dbReference type="InterPro" id="IPR018060">
    <property type="entry name" value="HTH_AraC"/>
</dbReference>
<protein>
    <submittedName>
        <fullName evidence="5">Helix-turn-helix domain-containing protein</fullName>
    </submittedName>
</protein>
<evidence type="ECO:0000313" key="6">
    <source>
        <dbReference type="Proteomes" id="UP000746471"/>
    </source>
</evidence>
<name>A0ABS5PLE8_9FIRM</name>
<dbReference type="Proteomes" id="UP000746471">
    <property type="component" value="Unassembled WGS sequence"/>
</dbReference>
<dbReference type="EMBL" id="JAHBCL010000006">
    <property type="protein sequence ID" value="MBS7525985.1"/>
    <property type="molecule type" value="Genomic_DNA"/>
</dbReference>
<accession>A0ABS5PLE8</accession>